<accession>A0A9J5XT16</accession>
<dbReference type="PANTHER" id="PTHR33373">
    <property type="entry name" value="OS07G0479600 PROTEIN"/>
    <property type="match status" value="1"/>
</dbReference>
<dbReference type="InterPro" id="IPR025124">
    <property type="entry name" value="Gag1-like_clamp"/>
</dbReference>
<feature type="domain" description="Gag1-like clamp" evidence="2">
    <location>
        <begin position="355"/>
        <end position="396"/>
    </location>
</feature>
<dbReference type="PANTHER" id="PTHR33373:SF21">
    <property type="entry name" value="DUF4050 DOMAIN-CONTAINING PROTEIN"/>
    <property type="match status" value="1"/>
</dbReference>
<protein>
    <recommendedName>
        <fullName evidence="2">Gag1-like clamp domain-containing protein</fullName>
    </recommendedName>
</protein>
<dbReference type="Pfam" id="PF13259">
    <property type="entry name" value="clamp_Gag1-like"/>
    <property type="match status" value="1"/>
</dbReference>
<feature type="region of interest" description="Disordered" evidence="1">
    <location>
        <begin position="227"/>
        <end position="246"/>
    </location>
</feature>
<dbReference type="EMBL" id="JACXVP010000008">
    <property type="protein sequence ID" value="KAG5590957.1"/>
    <property type="molecule type" value="Genomic_DNA"/>
</dbReference>
<feature type="compositionally biased region" description="Polar residues" evidence="1">
    <location>
        <begin position="227"/>
        <end position="238"/>
    </location>
</feature>
<evidence type="ECO:0000313" key="3">
    <source>
        <dbReference type="EMBL" id="KAG5590957.1"/>
    </source>
</evidence>
<proteinExistence type="predicted"/>
<dbReference type="Proteomes" id="UP000824120">
    <property type="component" value="Chromosome 8"/>
</dbReference>
<reference evidence="3 4" key="1">
    <citation type="submission" date="2020-09" db="EMBL/GenBank/DDBJ databases">
        <title>De no assembly of potato wild relative species, Solanum commersonii.</title>
        <authorList>
            <person name="Cho K."/>
        </authorList>
    </citation>
    <scope>NUCLEOTIDE SEQUENCE [LARGE SCALE GENOMIC DNA]</scope>
    <source>
        <strain evidence="3">LZ3.2</strain>
        <tissue evidence="3">Leaf</tissue>
    </source>
</reference>
<name>A0A9J5XT16_SOLCO</name>
<keyword evidence="4" id="KW-1185">Reference proteome</keyword>
<dbReference type="AlphaFoldDB" id="A0A9J5XT16"/>
<evidence type="ECO:0000256" key="1">
    <source>
        <dbReference type="SAM" id="MobiDB-lite"/>
    </source>
</evidence>
<evidence type="ECO:0000259" key="2">
    <source>
        <dbReference type="Pfam" id="PF13259"/>
    </source>
</evidence>
<evidence type="ECO:0000313" key="4">
    <source>
        <dbReference type="Proteomes" id="UP000824120"/>
    </source>
</evidence>
<comment type="caution">
    <text evidence="3">The sequence shown here is derived from an EMBL/GenBank/DDBJ whole genome shotgun (WGS) entry which is preliminary data.</text>
</comment>
<gene>
    <name evidence="3" type="ORF">H5410_041471</name>
</gene>
<dbReference type="OrthoDB" id="1896025at2759"/>
<sequence length="396" mass="44765">MVMEKLKETWRALLNFYDNVTLVISWCFCFDWNENDMSTSGSYFTALFSTLGIGGVGTSSRVLGYQSCNEESPDSRTSFRSILLVFKTIADELIHSCTMQLEILNNLLSKHRYYLDLALNIAQWYRDYYALDLTFPSMKRGDVGGGVSTGSYEVDLKFGIYIVLVVFVFQSRSCLGCCVKPPHVILVDRPSKGQKVQGQRLRKRGSRDDFWSSSACEMENSAFPSQRSVSSISTSNQGLDAHSSSSTTNNNTEFVNHGKCIFHSLCFHWLSWEYFTNSNLSWGYPSLTIYPLEKALEAGCYTLSSQLISIVLLSTCFNVLNRTLSGSGLILWSKTREEWIGNRTPQKHTAARESKLSFDASYETLLGTNKPFPQSIPLSEMVDFLVDVWEQEGLYD</sequence>
<organism evidence="3 4">
    <name type="scientific">Solanum commersonii</name>
    <name type="common">Commerson's wild potato</name>
    <name type="synonym">Commerson's nightshade</name>
    <dbReference type="NCBI Taxonomy" id="4109"/>
    <lineage>
        <taxon>Eukaryota</taxon>
        <taxon>Viridiplantae</taxon>
        <taxon>Streptophyta</taxon>
        <taxon>Embryophyta</taxon>
        <taxon>Tracheophyta</taxon>
        <taxon>Spermatophyta</taxon>
        <taxon>Magnoliopsida</taxon>
        <taxon>eudicotyledons</taxon>
        <taxon>Gunneridae</taxon>
        <taxon>Pentapetalae</taxon>
        <taxon>asterids</taxon>
        <taxon>lamiids</taxon>
        <taxon>Solanales</taxon>
        <taxon>Solanaceae</taxon>
        <taxon>Solanoideae</taxon>
        <taxon>Solaneae</taxon>
        <taxon>Solanum</taxon>
    </lineage>
</organism>